<organism evidence="2">
    <name type="scientific">Rhizophora mucronata</name>
    <name type="common">Asiatic mangrove</name>
    <dbReference type="NCBI Taxonomy" id="61149"/>
    <lineage>
        <taxon>Eukaryota</taxon>
        <taxon>Viridiplantae</taxon>
        <taxon>Streptophyta</taxon>
        <taxon>Embryophyta</taxon>
        <taxon>Tracheophyta</taxon>
        <taxon>Spermatophyta</taxon>
        <taxon>Magnoliopsida</taxon>
        <taxon>eudicotyledons</taxon>
        <taxon>Gunneridae</taxon>
        <taxon>Pentapetalae</taxon>
        <taxon>rosids</taxon>
        <taxon>fabids</taxon>
        <taxon>Malpighiales</taxon>
        <taxon>Rhizophoraceae</taxon>
        <taxon>Rhizophora</taxon>
    </lineage>
</organism>
<feature type="region of interest" description="Disordered" evidence="1">
    <location>
        <begin position="1"/>
        <end position="33"/>
    </location>
</feature>
<dbReference type="EMBL" id="GGEC01072116">
    <property type="protein sequence ID" value="MBX52600.1"/>
    <property type="molecule type" value="Transcribed_RNA"/>
</dbReference>
<name>A0A2P2PCX9_RHIMU</name>
<reference evidence="2" key="1">
    <citation type="submission" date="2018-02" db="EMBL/GenBank/DDBJ databases">
        <title>Rhizophora mucronata_Transcriptome.</title>
        <authorList>
            <person name="Meera S.P."/>
            <person name="Sreeshan A."/>
            <person name="Augustine A."/>
        </authorList>
    </citation>
    <scope>NUCLEOTIDE SEQUENCE</scope>
    <source>
        <tissue evidence="2">Leaf</tissue>
    </source>
</reference>
<evidence type="ECO:0000256" key="1">
    <source>
        <dbReference type="SAM" id="MobiDB-lite"/>
    </source>
</evidence>
<accession>A0A2P2PCX9</accession>
<dbReference type="AlphaFoldDB" id="A0A2P2PCX9"/>
<protein>
    <submittedName>
        <fullName evidence="2">Uncharacterized protein</fullName>
    </submittedName>
</protein>
<evidence type="ECO:0000313" key="2">
    <source>
        <dbReference type="EMBL" id="MBX52600.1"/>
    </source>
</evidence>
<sequence>MQKTGMCTRSHTHSCKRERNQTGQSENRAKVWF</sequence>
<proteinExistence type="predicted"/>